<evidence type="ECO:0000313" key="2">
    <source>
        <dbReference type="Proteomes" id="UP000807159"/>
    </source>
</evidence>
<dbReference type="Proteomes" id="UP000807159">
    <property type="component" value="Chromosome 17"/>
</dbReference>
<comment type="caution">
    <text evidence="1">The sequence shown here is derived from an EMBL/GenBank/DDBJ whole genome shotgun (WGS) entry which is preliminary data.</text>
</comment>
<dbReference type="PANTHER" id="PTHR17630:SF52">
    <property type="entry name" value="ENDO-1,3-1,4-BETA-D-GLUCANASE-LIKE PROTEIN"/>
    <property type="match status" value="1"/>
</dbReference>
<protein>
    <submittedName>
        <fullName evidence="1">Uncharacterized protein</fullName>
    </submittedName>
</protein>
<dbReference type="AlphaFoldDB" id="A0A8T2WVF1"/>
<organism evidence="1 2">
    <name type="scientific">Populus deltoides</name>
    <name type="common">Eastern poplar</name>
    <name type="synonym">Eastern cottonwood</name>
    <dbReference type="NCBI Taxonomy" id="3696"/>
    <lineage>
        <taxon>Eukaryota</taxon>
        <taxon>Viridiplantae</taxon>
        <taxon>Streptophyta</taxon>
        <taxon>Embryophyta</taxon>
        <taxon>Tracheophyta</taxon>
        <taxon>Spermatophyta</taxon>
        <taxon>Magnoliopsida</taxon>
        <taxon>eudicotyledons</taxon>
        <taxon>Gunneridae</taxon>
        <taxon>Pentapetalae</taxon>
        <taxon>rosids</taxon>
        <taxon>fabids</taxon>
        <taxon>Malpighiales</taxon>
        <taxon>Salicaceae</taxon>
        <taxon>Saliceae</taxon>
        <taxon>Populus</taxon>
    </lineage>
</organism>
<reference evidence="1" key="1">
    <citation type="journal article" date="2021" name="J. Hered.">
        <title>Genome Assembly of Salicaceae Populus deltoides (Eastern Cottonwood) I-69 Based on Nanopore Sequencing and Hi-C Technologies.</title>
        <authorList>
            <person name="Bai S."/>
            <person name="Wu H."/>
            <person name="Zhang J."/>
            <person name="Pan Z."/>
            <person name="Zhao W."/>
            <person name="Li Z."/>
            <person name="Tong C."/>
        </authorList>
    </citation>
    <scope>NUCLEOTIDE SEQUENCE</scope>
    <source>
        <tissue evidence="1">Leaf</tissue>
    </source>
</reference>
<dbReference type="PANTHER" id="PTHR17630">
    <property type="entry name" value="DIENELACTONE HYDROLASE"/>
    <property type="match status" value="1"/>
</dbReference>
<gene>
    <name evidence="1" type="ORF">H0E87_028506</name>
</gene>
<keyword evidence="2" id="KW-1185">Reference proteome</keyword>
<sequence length="207" mass="22985">MTSNSLPSLTNENCSFFPKTHLVTSRDSTLYCLIARTVPHSFPGLKPVSIAVDHSQTISSSQCLERIHQTWPQFMEKGQSKKLVAWKLVLLALQIPTLPSFSFLMFLDKGHEDAKLVIASLRSKGMNCIGAAGSCWGEVKIPVAFLGAEIDRASPPEQWKEYLQNLSILDSSLFDLSMSRRDEKAEEDSPASPTVEALNFMLTTHQT</sequence>
<evidence type="ECO:0000313" key="1">
    <source>
        <dbReference type="EMBL" id="KAH8484103.1"/>
    </source>
</evidence>
<name>A0A8T2WVF1_POPDE</name>
<dbReference type="EMBL" id="JACEGQ020000017">
    <property type="protein sequence ID" value="KAH8484103.1"/>
    <property type="molecule type" value="Genomic_DNA"/>
</dbReference>
<accession>A0A8T2WVF1</accession>
<proteinExistence type="predicted"/>